<dbReference type="AlphaFoldDB" id="A0A2S1LC72"/>
<dbReference type="Gene3D" id="3.90.550.10">
    <property type="entry name" value="Spore Coat Polysaccharide Biosynthesis Protein SpsA, Chain A"/>
    <property type="match status" value="1"/>
</dbReference>
<dbReference type="CDD" id="cd00761">
    <property type="entry name" value="Glyco_tranf_GTA_type"/>
    <property type="match status" value="1"/>
</dbReference>
<keyword evidence="2" id="KW-0328">Glycosyltransferase</keyword>
<keyword evidence="3 5" id="KW-0808">Transferase</keyword>
<feature type="domain" description="Glycosyltransferase 2-like" evidence="4">
    <location>
        <begin position="22"/>
        <end position="152"/>
    </location>
</feature>
<protein>
    <submittedName>
        <fullName evidence="5">Glycosyl transferase family 2</fullName>
    </submittedName>
</protein>
<dbReference type="InterPro" id="IPR001173">
    <property type="entry name" value="Glyco_trans_2-like"/>
</dbReference>
<reference evidence="5 6" key="1">
    <citation type="submission" date="2017-04" db="EMBL/GenBank/DDBJ databases">
        <title>Compelte genome sequence of WV33.</title>
        <authorList>
            <person name="Lee P.C."/>
        </authorList>
    </citation>
    <scope>NUCLEOTIDE SEQUENCE [LARGE SCALE GENOMIC DNA]</scope>
    <source>
        <strain evidence="5 6">WV33</strain>
    </source>
</reference>
<evidence type="ECO:0000256" key="1">
    <source>
        <dbReference type="ARBA" id="ARBA00006739"/>
    </source>
</evidence>
<dbReference type="KEGG" id="ffa:FFWV33_07225"/>
<dbReference type="SUPFAM" id="SSF53448">
    <property type="entry name" value="Nucleotide-diphospho-sugar transferases"/>
    <property type="match status" value="1"/>
</dbReference>
<dbReference type="Pfam" id="PF00535">
    <property type="entry name" value="Glycos_transf_2"/>
    <property type="match status" value="1"/>
</dbReference>
<organism evidence="5 6">
    <name type="scientific">Flavobacterium faecale</name>
    <dbReference type="NCBI Taxonomy" id="1355330"/>
    <lineage>
        <taxon>Bacteria</taxon>
        <taxon>Pseudomonadati</taxon>
        <taxon>Bacteroidota</taxon>
        <taxon>Flavobacteriia</taxon>
        <taxon>Flavobacteriales</taxon>
        <taxon>Flavobacteriaceae</taxon>
        <taxon>Flavobacterium</taxon>
    </lineage>
</organism>
<evidence type="ECO:0000256" key="3">
    <source>
        <dbReference type="ARBA" id="ARBA00022679"/>
    </source>
</evidence>
<evidence type="ECO:0000313" key="5">
    <source>
        <dbReference type="EMBL" id="AWG21334.1"/>
    </source>
</evidence>
<sequence length="302" mass="34021">MNNPISQSISNSPFGGWGDYYLVIPTHNEEAFISLTLDSLVGQTVPPSKVIVVNDNSTDGTEEIVKSYAAKYPYITLVNKKSSAVHMPGSKVIQAFHEGEKHIDDNYDILVKIDADLIFPLNYFETIINHFKSDDRIGMAGGFCYIEKNGDFVLENLTDKDHIRGALKAYRKETYKQIGGLKPAMGWDTVDELLCKFYNWKVVTDPSLKVKHLKPTGANYNKTARYKQGEAFYTLGYGLLITSIASAKLAVMKKKPLLFVDYIQGFMKAKAAKTPLLVTAEQAKFIQSYRLQKMKEKLFGRF</sequence>
<evidence type="ECO:0000259" key="4">
    <source>
        <dbReference type="Pfam" id="PF00535"/>
    </source>
</evidence>
<dbReference type="OrthoDB" id="1142396at2"/>
<dbReference type="PANTHER" id="PTHR43630:SF1">
    <property type="entry name" value="POLY-BETA-1,6-N-ACETYL-D-GLUCOSAMINE SYNTHASE"/>
    <property type="match status" value="1"/>
</dbReference>
<dbReference type="GO" id="GO:0016757">
    <property type="term" value="F:glycosyltransferase activity"/>
    <property type="evidence" value="ECO:0007669"/>
    <property type="project" value="UniProtKB-KW"/>
</dbReference>
<proteinExistence type="inferred from homology"/>
<name>A0A2S1LC72_9FLAO</name>
<keyword evidence="6" id="KW-1185">Reference proteome</keyword>
<dbReference type="Proteomes" id="UP000244527">
    <property type="component" value="Chromosome"/>
</dbReference>
<dbReference type="RefSeq" id="WP_108740284.1">
    <property type="nucleotide sequence ID" value="NZ_CP020918.1"/>
</dbReference>
<gene>
    <name evidence="5" type="ORF">FFWV33_07225</name>
</gene>
<evidence type="ECO:0000256" key="2">
    <source>
        <dbReference type="ARBA" id="ARBA00022676"/>
    </source>
</evidence>
<dbReference type="InterPro" id="IPR029044">
    <property type="entry name" value="Nucleotide-diphossugar_trans"/>
</dbReference>
<accession>A0A2S1LC72</accession>
<dbReference type="PANTHER" id="PTHR43630">
    <property type="entry name" value="POLY-BETA-1,6-N-ACETYL-D-GLUCOSAMINE SYNTHASE"/>
    <property type="match status" value="1"/>
</dbReference>
<dbReference type="EMBL" id="CP020918">
    <property type="protein sequence ID" value="AWG21334.1"/>
    <property type="molecule type" value="Genomic_DNA"/>
</dbReference>
<comment type="similarity">
    <text evidence="1">Belongs to the glycosyltransferase 2 family.</text>
</comment>
<evidence type="ECO:0000313" key="6">
    <source>
        <dbReference type="Proteomes" id="UP000244527"/>
    </source>
</evidence>